<dbReference type="SUPFAM" id="SSF48498">
    <property type="entry name" value="Tetracyclin repressor-like, C-terminal domain"/>
    <property type="match status" value="1"/>
</dbReference>
<keyword evidence="2 4" id="KW-0238">DNA-binding</keyword>
<evidence type="ECO:0000313" key="6">
    <source>
        <dbReference type="EMBL" id="GID13421.1"/>
    </source>
</evidence>
<dbReference type="GO" id="GO:0000976">
    <property type="term" value="F:transcription cis-regulatory region binding"/>
    <property type="evidence" value="ECO:0007669"/>
    <property type="project" value="TreeGrafter"/>
</dbReference>
<evidence type="ECO:0000259" key="5">
    <source>
        <dbReference type="PROSITE" id="PS50977"/>
    </source>
</evidence>
<evidence type="ECO:0000256" key="4">
    <source>
        <dbReference type="PROSITE-ProRule" id="PRU00335"/>
    </source>
</evidence>
<dbReference type="InterPro" id="IPR036271">
    <property type="entry name" value="Tet_transcr_reg_TetR-rel_C_sf"/>
</dbReference>
<feature type="DNA-binding region" description="H-T-H motif" evidence="4">
    <location>
        <begin position="31"/>
        <end position="50"/>
    </location>
</feature>
<protein>
    <submittedName>
        <fullName evidence="6">TetR family transcriptional regulator</fullName>
    </submittedName>
</protein>
<evidence type="ECO:0000313" key="7">
    <source>
        <dbReference type="Proteomes" id="UP000612808"/>
    </source>
</evidence>
<proteinExistence type="predicted"/>
<organism evidence="6 7">
    <name type="scientific">Actinocatenispora rupis</name>
    <dbReference type="NCBI Taxonomy" id="519421"/>
    <lineage>
        <taxon>Bacteria</taxon>
        <taxon>Bacillati</taxon>
        <taxon>Actinomycetota</taxon>
        <taxon>Actinomycetes</taxon>
        <taxon>Micromonosporales</taxon>
        <taxon>Micromonosporaceae</taxon>
        <taxon>Actinocatenispora</taxon>
    </lineage>
</organism>
<accession>A0A8J3J0A4</accession>
<dbReference type="AlphaFoldDB" id="A0A8J3J0A4"/>
<dbReference type="InterPro" id="IPR050109">
    <property type="entry name" value="HTH-type_TetR-like_transc_reg"/>
</dbReference>
<comment type="caution">
    <text evidence="6">The sequence shown here is derived from an EMBL/GenBank/DDBJ whole genome shotgun (WGS) entry which is preliminary data.</text>
</comment>
<keyword evidence="3" id="KW-0804">Transcription</keyword>
<sequence>MPTGVHIRDARQQLLDAAVRILLRDGATGLTSRSVTTEAGVAKGVLHKHFADFDDFLAELVRDRLARLGAQTTALRGAAGTGTVTGNLTAALTELYDPIAVSVVGLVVFRDTLRERLRTADPATGIPVLTEAVAMLAAYLTDECELGRIAADADVDSLAAALVGGGHLLFAGGSDDGDTVHDMVDAVLADVVQRRLL</sequence>
<dbReference type="Gene3D" id="1.10.357.10">
    <property type="entry name" value="Tetracycline Repressor, domain 2"/>
    <property type="match status" value="1"/>
</dbReference>
<evidence type="ECO:0000256" key="3">
    <source>
        <dbReference type="ARBA" id="ARBA00023163"/>
    </source>
</evidence>
<dbReference type="SUPFAM" id="SSF46689">
    <property type="entry name" value="Homeodomain-like"/>
    <property type="match status" value="1"/>
</dbReference>
<dbReference type="InterPro" id="IPR001647">
    <property type="entry name" value="HTH_TetR"/>
</dbReference>
<dbReference type="Proteomes" id="UP000612808">
    <property type="component" value="Unassembled WGS sequence"/>
</dbReference>
<dbReference type="PROSITE" id="PS50977">
    <property type="entry name" value="HTH_TETR_2"/>
    <property type="match status" value="1"/>
</dbReference>
<dbReference type="PANTHER" id="PTHR30055:SF238">
    <property type="entry name" value="MYCOFACTOCIN BIOSYNTHESIS TRANSCRIPTIONAL REGULATOR MFTR-RELATED"/>
    <property type="match status" value="1"/>
</dbReference>
<dbReference type="PANTHER" id="PTHR30055">
    <property type="entry name" value="HTH-TYPE TRANSCRIPTIONAL REGULATOR RUTR"/>
    <property type="match status" value="1"/>
</dbReference>
<reference evidence="6" key="1">
    <citation type="submission" date="2021-01" db="EMBL/GenBank/DDBJ databases">
        <title>Whole genome shotgun sequence of Actinocatenispora rupis NBRC 107355.</title>
        <authorList>
            <person name="Komaki H."/>
            <person name="Tamura T."/>
        </authorList>
    </citation>
    <scope>NUCLEOTIDE SEQUENCE</scope>
    <source>
        <strain evidence="6">NBRC 107355</strain>
    </source>
</reference>
<name>A0A8J3J0A4_9ACTN</name>
<dbReference type="EMBL" id="BOMB01000024">
    <property type="protein sequence ID" value="GID13421.1"/>
    <property type="molecule type" value="Genomic_DNA"/>
</dbReference>
<keyword evidence="1" id="KW-0805">Transcription regulation</keyword>
<keyword evidence="7" id="KW-1185">Reference proteome</keyword>
<dbReference type="GO" id="GO:0003700">
    <property type="term" value="F:DNA-binding transcription factor activity"/>
    <property type="evidence" value="ECO:0007669"/>
    <property type="project" value="TreeGrafter"/>
</dbReference>
<dbReference type="InterPro" id="IPR009057">
    <property type="entry name" value="Homeodomain-like_sf"/>
</dbReference>
<dbReference type="RefSeq" id="WP_203660445.1">
    <property type="nucleotide sequence ID" value="NZ_BAAAZM010000011.1"/>
</dbReference>
<evidence type="ECO:0000256" key="1">
    <source>
        <dbReference type="ARBA" id="ARBA00023015"/>
    </source>
</evidence>
<feature type="domain" description="HTH tetR-type" evidence="5">
    <location>
        <begin position="8"/>
        <end position="68"/>
    </location>
</feature>
<gene>
    <name evidence="6" type="ORF">Aru02nite_43100</name>
</gene>
<evidence type="ECO:0000256" key="2">
    <source>
        <dbReference type="ARBA" id="ARBA00023125"/>
    </source>
</evidence>
<dbReference type="Pfam" id="PF00440">
    <property type="entry name" value="TetR_N"/>
    <property type="match status" value="1"/>
</dbReference>